<keyword evidence="6" id="KW-1185">Reference proteome</keyword>
<proteinExistence type="inferred from homology"/>
<dbReference type="InterPro" id="IPR020845">
    <property type="entry name" value="AMP-binding_CS"/>
</dbReference>
<comment type="caution">
    <text evidence="5">The sequence shown here is derived from an EMBL/GenBank/DDBJ whole genome shotgun (WGS) entry which is preliminary data.</text>
</comment>
<organism evidence="5 6">
    <name type="scientific">Aeromicrobium piscarium</name>
    <dbReference type="NCBI Taxonomy" id="2590901"/>
    <lineage>
        <taxon>Bacteria</taxon>
        <taxon>Bacillati</taxon>
        <taxon>Actinomycetota</taxon>
        <taxon>Actinomycetes</taxon>
        <taxon>Propionibacteriales</taxon>
        <taxon>Nocardioidaceae</taxon>
        <taxon>Aeromicrobium</taxon>
    </lineage>
</organism>
<dbReference type="FunFam" id="3.30.300.30:FF:000008">
    <property type="entry name" value="2,3-dihydroxybenzoate-AMP ligase"/>
    <property type="match status" value="1"/>
</dbReference>
<reference evidence="5 6" key="1">
    <citation type="submission" date="2019-07" db="EMBL/GenBank/DDBJ databases">
        <authorList>
            <person name="Zhao L.H."/>
        </authorList>
    </citation>
    <scope>NUCLEOTIDE SEQUENCE [LARGE SCALE GENOMIC DNA]</scope>
    <source>
        <strain evidence="5 6">Co35</strain>
    </source>
</reference>
<dbReference type="RefSeq" id="WP_143912204.1">
    <property type="nucleotide sequence ID" value="NZ_VLNT01000003.1"/>
</dbReference>
<dbReference type="InterPro" id="IPR045851">
    <property type="entry name" value="AMP-bd_C_sf"/>
</dbReference>
<protein>
    <submittedName>
        <fullName evidence="5">AMP-binding protein</fullName>
    </submittedName>
</protein>
<dbReference type="SUPFAM" id="SSF56801">
    <property type="entry name" value="Acetyl-CoA synthetase-like"/>
    <property type="match status" value="1"/>
</dbReference>
<dbReference type="Gene3D" id="3.30.300.30">
    <property type="match status" value="1"/>
</dbReference>
<dbReference type="OrthoDB" id="9803968at2"/>
<name>A0A554SFK9_9ACTN</name>
<feature type="domain" description="AMP-dependent synthetase/ligase" evidence="3">
    <location>
        <begin position="27"/>
        <end position="392"/>
    </location>
</feature>
<dbReference type="InterPro" id="IPR000873">
    <property type="entry name" value="AMP-dep_synth/lig_dom"/>
</dbReference>
<accession>A0A554SFK9</accession>
<dbReference type="PANTHER" id="PTHR43201:SF5">
    <property type="entry name" value="MEDIUM-CHAIN ACYL-COA LIGASE ACSF2, MITOCHONDRIAL"/>
    <property type="match status" value="1"/>
</dbReference>
<evidence type="ECO:0000259" key="3">
    <source>
        <dbReference type="Pfam" id="PF00501"/>
    </source>
</evidence>
<evidence type="ECO:0000256" key="1">
    <source>
        <dbReference type="ARBA" id="ARBA00006432"/>
    </source>
</evidence>
<evidence type="ECO:0000313" key="5">
    <source>
        <dbReference type="EMBL" id="TSD65139.1"/>
    </source>
</evidence>
<dbReference type="Pfam" id="PF00501">
    <property type="entry name" value="AMP-binding"/>
    <property type="match status" value="1"/>
</dbReference>
<dbReference type="Proteomes" id="UP000316988">
    <property type="component" value="Unassembled WGS sequence"/>
</dbReference>
<dbReference type="PROSITE" id="PS00455">
    <property type="entry name" value="AMP_BINDING"/>
    <property type="match status" value="1"/>
</dbReference>
<dbReference type="InterPro" id="IPR025110">
    <property type="entry name" value="AMP-bd_C"/>
</dbReference>
<dbReference type="GO" id="GO:0031956">
    <property type="term" value="F:medium-chain fatty acid-CoA ligase activity"/>
    <property type="evidence" value="ECO:0007669"/>
    <property type="project" value="TreeGrafter"/>
</dbReference>
<sequence>MRQHFTISEWAVEGPHPLIETTVPELLEQTADDAGERIALVDGHPDPLHRHRWTYAELLDEARLAASALNRRFAPGDRVALWGANRPEAVFAQLGAALAGIIVVTVNPQYRERELLHLLRQSRAAGILHDPTFRGADLGAMIASIRADLPELHTTWHVDELRDRAEPQALSSTTRSPTAPGDPYLLIYTSGTTGVAKGALLHHRGVVNAPMAFARRAGFHTGDTWINTLPLFHTSGAVMAVIGSIAMRSRHVLMPHFDAGLFLDLVETEQGTLSVMVPTMISAVLNEIQDHPRDTRSLRTIAVGGAGVPPLLCRRARAALGCEVSVVYGQTEVHGVITQTRPSDSEEDQAESIGQPLPGVELKIVGPDGAPVPVGGPGELCTRGYQTMLGYFDMPSATDDTVDAEGWLHSGDIAVMDARGYVAIRGRSKDLIIRGGENIHPQEIEHVLESCDAVAEAAVLGRPDDHWGEIVVAAIVPRPGQDASPERLHAHCRAQLAAFKTPQQWHLVAELPRTPSGKVMKHVLREQLD</sequence>
<dbReference type="Pfam" id="PF13193">
    <property type="entry name" value="AMP-binding_C"/>
    <property type="match status" value="1"/>
</dbReference>
<dbReference type="AlphaFoldDB" id="A0A554SFK9"/>
<dbReference type="PANTHER" id="PTHR43201">
    <property type="entry name" value="ACYL-COA SYNTHETASE"/>
    <property type="match status" value="1"/>
</dbReference>
<dbReference type="GO" id="GO:0006631">
    <property type="term" value="P:fatty acid metabolic process"/>
    <property type="evidence" value="ECO:0007669"/>
    <property type="project" value="TreeGrafter"/>
</dbReference>
<keyword evidence="2" id="KW-0436">Ligase</keyword>
<evidence type="ECO:0000313" key="6">
    <source>
        <dbReference type="Proteomes" id="UP000316988"/>
    </source>
</evidence>
<evidence type="ECO:0000256" key="2">
    <source>
        <dbReference type="ARBA" id="ARBA00022598"/>
    </source>
</evidence>
<dbReference type="Gene3D" id="3.40.50.12780">
    <property type="entry name" value="N-terminal domain of ligase-like"/>
    <property type="match status" value="1"/>
</dbReference>
<feature type="domain" description="AMP-binding enzyme C-terminal" evidence="4">
    <location>
        <begin position="443"/>
        <end position="518"/>
    </location>
</feature>
<comment type="similarity">
    <text evidence="1">Belongs to the ATP-dependent AMP-binding enzyme family.</text>
</comment>
<dbReference type="InterPro" id="IPR042099">
    <property type="entry name" value="ANL_N_sf"/>
</dbReference>
<dbReference type="EMBL" id="VLNT01000003">
    <property type="protein sequence ID" value="TSD65139.1"/>
    <property type="molecule type" value="Genomic_DNA"/>
</dbReference>
<gene>
    <name evidence="5" type="ORF">FNM00_05380</name>
</gene>
<evidence type="ECO:0000259" key="4">
    <source>
        <dbReference type="Pfam" id="PF13193"/>
    </source>
</evidence>